<sequence>MSFEHAPVSKGLMMSCALTSIIGGIFDVKHYLHLQFVPHMSRHHQYWRLLVHHLAFASSSDLLVAEIILYSAGIHIERQFGSIKFASFAIASLLLATTLEFLSLLLFHRIGLNHIPAGPTTLVFSVLFQWFRLVPPVYHFRVFGVSVSNKIFTYILASQLAIAHLPGSAASVAIGLLVGLIYRSDFVNLKSWRLLPSVIRFATRYLLPIIGSTRSPRRLNRARPDNSRSAPASGSGNLGNEEVITTARPTPAGTRNRSNDQEAGTGGSVMREWVNELTGRAEQPSAGTHVPNEAEIAQLTSMFPDVQRDVIVGALQRSPNVERAVEMLLSSSG</sequence>
<name>A0ACB8C1M4_9AGAM</name>
<evidence type="ECO:0000313" key="1">
    <source>
        <dbReference type="EMBL" id="KAH7931172.1"/>
    </source>
</evidence>
<proteinExistence type="predicted"/>
<protein>
    <submittedName>
        <fullName evidence="1">Uncharacterized protein</fullName>
    </submittedName>
</protein>
<accession>A0ACB8C1M4</accession>
<comment type="caution">
    <text evidence="1">The sequence shown here is derived from an EMBL/GenBank/DDBJ whole genome shotgun (WGS) entry which is preliminary data.</text>
</comment>
<gene>
    <name evidence="1" type="ORF">BV22DRAFT_1190481</name>
</gene>
<dbReference type="Proteomes" id="UP000790709">
    <property type="component" value="Unassembled WGS sequence"/>
</dbReference>
<reference evidence="1" key="1">
    <citation type="journal article" date="2021" name="New Phytol.">
        <title>Evolutionary innovations through gain and loss of genes in the ectomycorrhizal Boletales.</title>
        <authorList>
            <person name="Wu G."/>
            <person name="Miyauchi S."/>
            <person name="Morin E."/>
            <person name="Kuo A."/>
            <person name="Drula E."/>
            <person name="Varga T."/>
            <person name="Kohler A."/>
            <person name="Feng B."/>
            <person name="Cao Y."/>
            <person name="Lipzen A."/>
            <person name="Daum C."/>
            <person name="Hundley H."/>
            <person name="Pangilinan J."/>
            <person name="Johnson J."/>
            <person name="Barry K."/>
            <person name="LaButti K."/>
            <person name="Ng V."/>
            <person name="Ahrendt S."/>
            <person name="Min B."/>
            <person name="Choi I.G."/>
            <person name="Park H."/>
            <person name="Plett J.M."/>
            <person name="Magnuson J."/>
            <person name="Spatafora J.W."/>
            <person name="Nagy L.G."/>
            <person name="Henrissat B."/>
            <person name="Grigoriev I.V."/>
            <person name="Yang Z.L."/>
            <person name="Xu J."/>
            <person name="Martin F.M."/>
        </authorList>
    </citation>
    <scope>NUCLEOTIDE SEQUENCE</scope>
    <source>
        <strain evidence="1">KUC20120723A-06</strain>
    </source>
</reference>
<evidence type="ECO:0000313" key="2">
    <source>
        <dbReference type="Proteomes" id="UP000790709"/>
    </source>
</evidence>
<organism evidence="1 2">
    <name type="scientific">Leucogyrophana mollusca</name>
    <dbReference type="NCBI Taxonomy" id="85980"/>
    <lineage>
        <taxon>Eukaryota</taxon>
        <taxon>Fungi</taxon>
        <taxon>Dikarya</taxon>
        <taxon>Basidiomycota</taxon>
        <taxon>Agaricomycotina</taxon>
        <taxon>Agaricomycetes</taxon>
        <taxon>Agaricomycetidae</taxon>
        <taxon>Boletales</taxon>
        <taxon>Boletales incertae sedis</taxon>
        <taxon>Leucogyrophana</taxon>
    </lineage>
</organism>
<keyword evidence="2" id="KW-1185">Reference proteome</keyword>
<dbReference type="EMBL" id="MU266327">
    <property type="protein sequence ID" value="KAH7931172.1"/>
    <property type="molecule type" value="Genomic_DNA"/>
</dbReference>